<dbReference type="Gene3D" id="3.10.170.20">
    <property type="match status" value="1"/>
</dbReference>
<dbReference type="InterPro" id="IPR000742">
    <property type="entry name" value="EGF"/>
</dbReference>
<evidence type="ECO:0000259" key="11">
    <source>
        <dbReference type="PROSITE" id="PS50026"/>
    </source>
</evidence>
<dbReference type="PANTHER" id="PTHR10942">
    <property type="entry name" value="LEISHMANOLYSIN-LIKE PEPTIDASE"/>
    <property type="match status" value="1"/>
</dbReference>
<dbReference type="AlphaFoldDB" id="A0A150G3S5"/>
<evidence type="ECO:0000256" key="4">
    <source>
        <dbReference type="ARBA" id="ARBA00022801"/>
    </source>
</evidence>
<dbReference type="Gene3D" id="3.90.132.10">
    <property type="entry name" value="Leishmanolysin , domain 2"/>
    <property type="match status" value="1"/>
</dbReference>
<dbReference type="PROSITE" id="PS50026">
    <property type="entry name" value="EGF_3"/>
    <property type="match status" value="1"/>
</dbReference>
<evidence type="ECO:0000256" key="1">
    <source>
        <dbReference type="ARBA" id="ARBA00005860"/>
    </source>
</evidence>
<gene>
    <name evidence="12" type="ORF">GPECTOR_67g314</name>
</gene>
<comment type="similarity">
    <text evidence="1">Belongs to the peptidase M8 family.</text>
</comment>
<dbReference type="STRING" id="33097.A0A150G3S5"/>
<dbReference type="PROSITE" id="PS01186">
    <property type="entry name" value="EGF_2"/>
    <property type="match status" value="1"/>
</dbReference>
<evidence type="ECO:0000313" key="12">
    <source>
        <dbReference type="EMBL" id="KXZ44474.1"/>
    </source>
</evidence>
<keyword evidence="8" id="KW-0245">EGF-like domain</keyword>
<feature type="domain" description="EGF-like" evidence="11">
    <location>
        <begin position="636"/>
        <end position="677"/>
    </location>
</feature>
<feature type="binding site" evidence="7">
    <location>
        <position position="385"/>
    </location>
    <ligand>
        <name>Zn(2+)</name>
        <dbReference type="ChEBI" id="CHEBI:29105"/>
        <note>catalytic</note>
    </ligand>
</feature>
<dbReference type="InterPro" id="IPR001577">
    <property type="entry name" value="Peptidase_M8"/>
</dbReference>
<dbReference type="EMBL" id="LSYV01000068">
    <property type="protein sequence ID" value="KXZ44474.1"/>
    <property type="molecule type" value="Genomic_DNA"/>
</dbReference>
<evidence type="ECO:0000256" key="9">
    <source>
        <dbReference type="SAM" id="MobiDB-lite"/>
    </source>
</evidence>
<keyword evidence="6 7" id="KW-0482">Metalloprotease</keyword>
<keyword evidence="10" id="KW-1133">Transmembrane helix</keyword>
<evidence type="ECO:0000256" key="10">
    <source>
        <dbReference type="SAM" id="Phobius"/>
    </source>
</evidence>
<comment type="cofactor">
    <cofactor evidence="7">
        <name>Zn(2+)</name>
        <dbReference type="ChEBI" id="CHEBI:29105"/>
    </cofactor>
    <text evidence="7">Binds 1 zinc ion per subunit.</text>
</comment>
<feature type="compositionally biased region" description="Low complexity" evidence="9">
    <location>
        <begin position="943"/>
        <end position="981"/>
    </location>
</feature>
<keyword evidence="8" id="KW-1015">Disulfide bond</keyword>
<keyword evidence="2" id="KW-0645">Protease</keyword>
<organism evidence="12 13">
    <name type="scientific">Gonium pectorale</name>
    <name type="common">Green alga</name>
    <dbReference type="NCBI Taxonomy" id="33097"/>
    <lineage>
        <taxon>Eukaryota</taxon>
        <taxon>Viridiplantae</taxon>
        <taxon>Chlorophyta</taxon>
        <taxon>core chlorophytes</taxon>
        <taxon>Chlorophyceae</taxon>
        <taxon>CS clade</taxon>
        <taxon>Chlamydomonadales</taxon>
        <taxon>Volvocaceae</taxon>
        <taxon>Gonium</taxon>
    </lineage>
</organism>
<protein>
    <recommendedName>
        <fullName evidence="11">EGF-like domain-containing protein</fullName>
    </recommendedName>
</protein>
<feature type="compositionally biased region" description="Low complexity" evidence="9">
    <location>
        <begin position="90"/>
        <end position="114"/>
    </location>
</feature>
<feature type="compositionally biased region" description="Pro residues" evidence="9">
    <location>
        <begin position="70"/>
        <end position="89"/>
    </location>
</feature>
<feature type="region of interest" description="Disordered" evidence="9">
    <location>
        <begin position="814"/>
        <end position="854"/>
    </location>
</feature>
<evidence type="ECO:0000256" key="6">
    <source>
        <dbReference type="ARBA" id="ARBA00023049"/>
    </source>
</evidence>
<comment type="caution">
    <text evidence="12">The sequence shown here is derived from an EMBL/GenBank/DDBJ whole genome shotgun (WGS) entry which is preliminary data.</text>
</comment>
<sequence>MGRSSIGWEPPPVTFLIETQKTEELTPQQLLLLNRAVSTAYTALRSYVRPRSTTGQLLARRVCRSYVQLPSPPPPPPFTPLPPSTPAPPSSFGRRLLRSDLASASASGDVSAGDEWSHDVGPDAWEGAEAGAAGSGGGPAFRAGSVSSERRSLQSGGAAVGNVTTTTRCYPDFDSPDARLSSCGRATINRRHVLNHTAGVPISMTGEAGEQADMYLYVTATSAGSTCAPGFDVTATTCLYASDNGRPTMSAINVCPDALDSYDLGALVALVLRAMIKALGVQRVGFFGLAPPSLYRSFLVTNASDPTTGEPMHFLATPNVQAAVQSFFGCSEVPGALLEDALYGAGAGSAATSDGSVVVGPGEALADADYLDRLGYAFSGWETTHFQGDILVADPNLVPASGSAPQVTALTLALLLDTGWYDVVTSAAGYWGWGKGRGCGVAARTCASQLRQQAAPAAGEAPLFCDPDTYGSQSLCAPGGLSIGTCRVDAVYTGARCGLVASPTPGRPTCATREAEIAALSGGSPTASAAFGWAAGFASRCAPVGWPWRAQPNVSQPVLAYPPTGSGSPAAGASCFPASCTSSGSLLFNVLGTLVECPAGKVVNVTALLPASSGLLSASLGPCPDTRPICATRGCDPLTCSASGGECRPAASGVGAGSTAAGSRCYCRLGWTGAACEQNLLSGAAEDLAALAAAYQVIEASLVVKMRQSRFFAFQTQFLTVVSNVAVNQSLFSETIALQLSVARITPMSAFPDYRLAGGDPRDLHVVFRFLASTAAEAAAFSRLMVPGSPLTALLAALDGNGYAPVADQALLLGPTQLRSPPPPSPPRPPAPPPSPPAPPPFPPAAPPAPPPTKSAKFNYNQRVALGVGITFGTLAIIFLLMLLRQFSKYRTIQAKKAAQAAAQQEAQRQAGAQRQMARSPSPVLGPQRHLGSMEQRGSLNTAPSAASPSATPGPALAPASSARRSQRMSPATGAAAAAAPAPSPPPSEPASRRGAVEPTAVANLENVQVAFKMGSDRDSEAMMSLRSERPGTPTRSYVSAGGSVGGFSASGVEGGEGPAPAAAGSRQAPTRSEITERE</sequence>
<dbReference type="PROSITE" id="PS00022">
    <property type="entry name" value="EGF_1"/>
    <property type="match status" value="1"/>
</dbReference>
<dbReference type="PANTHER" id="PTHR10942:SF0">
    <property type="entry name" value="LEISHMANOLYSIN-LIKE PEPTIDASE"/>
    <property type="match status" value="1"/>
</dbReference>
<dbReference type="Pfam" id="PF01457">
    <property type="entry name" value="Peptidase_M8"/>
    <property type="match status" value="2"/>
</dbReference>
<keyword evidence="10" id="KW-0812">Transmembrane</keyword>
<keyword evidence="3 7" id="KW-0479">Metal-binding</keyword>
<keyword evidence="10" id="KW-0472">Membrane</keyword>
<proteinExistence type="inferred from homology"/>
<feature type="compositionally biased region" description="Pro residues" evidence="9">
    <location>
        <begin position="820"/>
        <end position="853"/>
    </location>
</feature>
<keyword evidence="4" id="KW-0378">Hydrolase</keyword>
<name>A0A150G3S5_GONPE</name>
<accession>A0A150G3S5</accession>
<dbReference type="GO" id="GO:0016020">
    <property type="term" value="C:membrane"/>
    <property type="evidence" value="ECO:0007669"/>
    <property type="project" value="InterPro"/>
</dbReference>
<keyword evidence="13" id="KW-1185">Reference proteome</keyword>
<feature type="compositionally biased region" description="Low complexity" evidence="9">
    <location>
        <begin position="906"/>
        <end position="919"/>
    </location>
</feature>
<dbReference type="GO" id="GO:0046872">
    <property type="term" value="F:metal ion binding"/>
    <property type="evidence" value="ECO:0007669"/>
    <property type="project" value="UniProtKB-KW"/>
</dbReference>
<evidence type="ECO:0000256" key="8">
    <source>
        <dbReference type="PROSITE-ProRule" id="PRU00076"/>
    </source>
</evidence>
<feature type="transmembrane region" description="Helical" evidence="10">
    <location>
        <begin position="864"/>
        <end position="884"/>
    </location>
</feature>
<feature type="region of interest" description="Disordered" evidence="9">
    <location>
        <begin position="68"/>
        <end position="158"/>
    </location>
</feature>
<dbReference type="GO" id="GO:0004222">
    <property type="term" value="F:metalloendopeptidase activity"/>
    <property type="evidence" value="ECO:0007669"/>
    <property type="project" value="InterPro"/>
</dbReference>
<feature type="region of interest" description="Disordered" evidence="9">
    <location>
        <begin position="1019"/>
        <end position="1079"/>
    </location>
</feature>
<keyword evidence="5 7" id="KW-0862">Zinc</keyword>
<dbReference type="GO" id="GO:0007155">
    <property type="term" value="P:cell adhesion"/>
    <property type="evidence" value="ECO:0007669"/>
    <property type="project" value="InterPro"/>
</dbReference>
<evidence type="ECO:0000256" key="2">
    <source>
        <dbReference type="ARBA" id="ARBA00022670"/>
    </source>
</evidence>
<evidence type="ECO:0000313" key="13">
    <source>
        <dbReference type="Proteomes" id="UP000075714"/>
    </source>
</evidence>
<evidence type="ECO:0000256" key="5">
    <source>
        <dbReference type="ARBA" id="ARBA00022833"/>
    </source>
</evidence>
<feature type="region of interest" description="Disordered" evidence="9">
    <location>
        <begin position="906"/>
        <end position="995"/>
    </location>
</feature>
<dbReference type="OrthoDB" id="527990at2759"/>
<reference evidence="13" key="1">
    <citation type="journal article" date="2016" name="Nat. Commun.">
        <title>The Gonium pectorale genome demonstrates co-option of cell cycle regulation during the evolution of multicellularity.</title>
        <authorList>
            <person name="Hanschen E.R."/>
            <person name="Marriage T.N."/>
            <person name="Ferris P.J."/>
            <person name="Hamaji T."/>
            <person name="Toyoda A."/>
            <person name="Fujiyama A."/>
            <person name="Neme R."/>
            <person name="Noguchi H."/>
            <person name="Minakuchi Y."/>
            <person name="Suzuki M."/>
            <person name="Kawai-Toyooka H."/>
            <person name="Smith D.R."/>
            <person name="Sparks H."/>
            <person name="Anderson J."/>
            <person name="Bakaric R."/>
            <person name="Luria V."/>
            <person name="Karger A."/>
            <person name="Kirschner M.W."/>
            <person name="Durand P.M."/>
            <person name="Michod R.E."/>
            <person name="Nozaki H."/>
            <person name="Olson B.J."/>
        </authorList>
    </citation>
    <scope>NUCLEOTIDE SEQUENCE [LARGE SCALE GENOMIC DNA]</scope>
    <source>
        <strain evidence="13">NIES-2863</strain>
    </source>
</reference>
<dbReference type="Proteomes" id="UP000075714">
    <property type="component" value="Unassembled WGS sequence"/>
</dbReference>
<comment type="caution">
    <text evidence="8">Lacks conserved residue(s) required for the propagation of feature annotation.</text>
</comment>
<dbReference type="GO" id="GO:0005737">
    <property type="term" value="C:cytoplasm"/>
    <property type="evidence" value="ECO:0007669"/>
    <property type="project" value="TreeGrafter"/>
</dbReference>
<evidence type="ECO:0000256" key="3">
    <source>
        <dbReference type="ARBA" id="ARBA00022723"/>
    </source>
</evidence>
<evidence type="ECO:0000256" key="7">
    <source>
        <dbReference type="PIRSR" id="PIRSR601577-2"/>
    </source>
</evidence>
<dbReference type="SUPFAM" id="SSF55486">
    <property type="entry name" value="Metalloproteases ('zincins'), catalytic domain"/>
    <property type="match status" value="2"/>
</dbReference>
<feature type="disulfide bond" evidence="8">
    <location>
        <begin position="667"/>
        <end position="676"/>
    </location>
</feature>
<feature type="compositionally biased region" description="Low complexity" evidence="9">
    <location>
        <begin position="1039"/>
        <end position="1052"/>
    </location>
</feature>
<dbReference type="GO" id="GO:0006508">
    <property type="term" value="P:proteolysis"/>
    <property type="evidence" value="ECO:0007669"/>
    <property type="project" value="UniProtKB-KW"/>
</dbReference>